<feature type="compositionally biased region" description="Low complexity" evidence="1">
    <location>
        <begin position="519"/>
        <end position="529"/>
    </location>
</feature>
<keyword evidence="3" id="KW-1185">Reference proteome</keyword>
<evidence type="ECO:0000313" key="2">
    <source>
        <dbReference type="EMBL" id="KAK3670242.1"/>
    </source>
</evidence>
<evidence type="ECO:0008006" key="4">
    <source>
        <dbReference type="Google" id="ProtNLM"/>
    </source>
</evidence>
<feature type="region of interest" description="Disordered" evidence="1">
    <location>
        <begin position="592"/>
        <end position="858"/>
    </location>
</feature>
<feature type="compositionally biased region" description="Basic residues" evidence="1">
    <location>
        <begin position="1"/>
        <end position="11"/>
    </location>
</feature>
<feature type="compositionally biased region" description="Basic and acidic residues" evidence="1">
    <location>
        <begin position="636"/>
        <end position="646"/>
    </location>
</feature>
<accession>A0AAE0TR25</accession>
<feature type="compositionally biased region" description="Polar residues" evidence="1">
    <location>
        <begin position="133"/>
        <end position="145"/>
    </location>
</feature>
<feature type="region of interest" description="Disordered" evidence="1">
    <location>
        <begin position="191"/>
        <end position="220"/>
    </location>
</feature>
<dbReference type="AlphaFoldDB" id="A0AAE0TR25"/>
<feature type="compositionally biased region" description="Low complexity" evidence="1">
    <location>
        <begin position="659"/>
        <end position="668"/>
    </location>
</feature>
<feature type="compositionally biased region" description="Low complexity" evidence="1">
    <location>
        <begin position="26"/>
        <end position="40"/>
    </location>
</feature>
<feature type="region of interest" description="Disordered" evidence="1">
    <location>
        <begin position="1"/>
        <end position="158"/>
    </location>
</feature>
<feature type="region of interest" description="Disordered" evidence="1">
    <location>
        <begin position="511"/>
        <end position="530"/>
    </location>
</feature>
<protein>
    <recommendedName>
        <fullName evidence="4">Erythromycin esterase</fullName>
    </recommendedName>
</protein>
<sequence>MARRSSARLRSRNSTTPKRVSLSHDAPAARTPRTLPARLASLNEEEDDEMPGAFPRSVSPAVGTPTRPAKRVNTGTAEATPKTAMPIKPSDQEMHPQKHHQTVAKPLEDARHFGFQSMGAHTEPAREKASGIAQPQATPSRAHNNPPNPVNDVKSPSFQFTFRREHSLELSPDAKRLMLEKREEAVRIREQMTAKGEGTQELVEASRKLATPKGKKGRFSGAHQEAFGKMASIAGHASAFRAKGTPKVERPGIASESTRTLKRSPSKAQLDDTHSTAKKTLTRSPSKPMLIQHGGGLPRPTSSYTLRQNNESSSPAKRMKRSEVEDVSATRPYSSDDNSTSQPSTPQQHKTLRMHPSNPNLASLTAATQASLARGASVKTNKTSMIPGPNLMRSPSKPALVEKPAIDKANTPLLARSPSKANLFTSIRSEEVESAISTSPLLSRSPLKVSVFKKVVADSREPTSNGQPVKAAHPLLARSPLKMSVAKNTDTSVAEPAQEIKVPLLARSPSKIALPSNPTTTQVTAPSTTGKASGLLSRFNLLRASPMKSILRSPQRLYSNDPAKVASGTHFATPPPKNGTLFFGTNKIAPQPAVPTTAPVGSKRVDFTSSTKARYEVKEASSTPSSGPTPQPTKIEAGDAHAKDMEIDYPALPSPSAAPSPVMASPSPQKRRQTVAPGDFTFRAGGHSITFGTSPNAKDLVKRPSIRHVSAEPAAIVPQRSSMAGAVPAAAPMVQGSKKRKFEYENEEISAGEDKENTLSNDPLTHQDNKDDEDFEDRPAKRTKMASSEGPALAAAVAKTRESSVSPTKRMPTLGVKPKGVKTAVGGKKRRETKSGNGNGSMISQARLAALAMPKKRG</sequence>
<organism evidence="2 3">
    <name type="scientific">Recurvomyces mirabilis</name>
    <dbReference type="NCBI Taxonomy" id="574656"/>
    <lineage>
        <taxon>Eukaryota</taxon>
        <taxon>Fungi</taxon>
        <taxon>Dikarya</taxon>
        <taxon>Ascomycota</taxon>
        <taxon>Pezizomycotina</taxon>
        <taxon>Dothideomycetes</taxon>
        <taxon>Dothideomycetidae</taxon>
        <taxon>Mycosphaerellales</taxon>
        <taxon>Teratosphaeriaceae</taxon>
        <taxon>Recurvomyces</taxon>
    </lineage>
</organism>
<evidence type="ECO:0000313" key="3">
    <source>
        <dbReference type="Proteomes" id="UP001274830"/>
    </source>
</evidence>
<dbReference type="EMBL" id="JAUTXT010000060">
    <property type="protein sequence ID" value="KAK3670242.1"/>
    <property type="molecule type" value="Genomic_DNA"/>
</dbReference>
<feature type="compositionally biased region" description="Polar residues" evidence="1">
    <location>
        <begin position="331"/>
        <end position="349"/>
    </location>
</feature>
<comment type="caution">
    <text evidence="2">The sequence shown here is derived from an EMBL/GenBank/DDBJ whole genome shotgun (WGS) entry which is preliminary data.</text>
</comment>
<evidence type="ECO:0000256" key="1">
    <source>
        <dbReference type="SAM" id="MobiDB-lite"/>
    </source>
</evidence>
<feature type="region of interest" description="Disordered" evidence="1">
    <location>
        <begin position="238"/>
        <end position="360"/>
    </location>
</feature>
<reference evidence="2" key="1">
    <citation type="submission" date="2023-07" db="EMBL/GenBank/DDBJ databases">
        <title>Black Yeasts Isolated from many extreme environments.</title>
        <authorList>
            <person name="Coleine C."/>
            <person name="Stajich J.E."/>
            <person name="Selbmann L."/>
        </authorList>
    </citation>
    <scope>NUCLEOTIDE SEQUENCE</scope>
    <source>
        <strain evidence="2">CCFEE 5485</strain>
    </source>
</reference>
<feature type="compositionally biased region" description="Low complexity" evidence="1">
    <location>
        <begin position="721"/>
        <end position="736"/>
    </location>
</feature>
<feature type="region of interest" description="Disordered" evidence="1">
    <location>
        <begin position="372"/>
        <end position="397"/>
    </location>
</feature>
<name>A0AAE0TR25_9PEZI</name>
<feature type="compositionally biased region" description="Polar residues" evidence="1">
    <location>
        <begin position="300"/>
        <end position="315"/>
    </location>
</feature>
<proteinExistence type="predicted"/>
<dbReference type="Proteomes" id="UP001274830">
    <property type="component" value="Unassembled WGS sequence"/>
</dbReference>
<gene>
    <name evidence="2" type="ORF">LTR78_009897</name>
</gene>